<protein>
    <submittedName>
        <fullName evidence="1">Uncharacterized protein</fullName>
    </submittedName>
</protein>
<sequence>MSEFRARLLAKVAHIFNHLNNSEISKASVSQQAHAFALIFKSIYGNDSNFDFELSSISPHSHEVIIKALNLRVVYPHGLVFNNKPTDFNFETINANELSDVRFDLIVNDLKSSIHQEFNIKGSRHENLKRGIGILESFIELNIQHDDYVSNNYLEFIQDCLHRISNSNPDLIACIGLANLISVNNVENELISISKNTTESLWIKRFVVLNKNTYDEFIFDCDFANMSLIYTDSDSNVCNIKIPPCSDDFMAIQPNEYIISRTNSKLAKRENLKGGSRFGEFEHVFLLMISLGYYLKISDYITHGLTITTRDIDELISCKNKDLALDALLDIFNMQDNSFKLKLIGTFLSRIDLKGNELVSVFSNKIIESQIDIVSEIDSCIMPASGFELKIQENSISKIRESQVYTLLLSDKMVRALDDVEIGSNCDSIQEINDFDNDFEDTLSL</sequence>
<keyword evidence="2" id="KW-1185">Reference proteome</keyword>
<evidence type="ECO:0000313" key="1">
    <source>
        <dbReference type="EMBL" id="MDI5832621.1"/>
    </source>
</evidence>
<name>A0ABT6UE06_9GAMM</name>
<dbReference type="RefSeq" id="WP_282679592.1">
    <property type="nucleotide sequence ID" value="NZ_CP106875.1"/>
</dbReference>
<comment type="caution">
    <text evidence="1">The sequence shown here is derived from an EMBL/GenBank/DDBJ whole genome shotgun (WGS) entry which is preliminary data.</text>
</comment>
<organism evidence="1 2">
    <name type="scientific">Shewanella xiamenensis</name>
    <dbReference type="NCBI Taxonomy" id="332186"/>
    <lineage>
        <taxon>Bacteria</taxon>
        <taxon>Pseudomonadati</taxon>
        <taxon>Pseudomonadota</taxon>
        <taxon>Gammaproteobacteria</taxon>
        <taxon>Alteromonadales</taxon>
        <taxon>Shewanellaceae</taxon>
        <taxon>Shewanella</taxon>
    </lineage>
</organism>
<gene>
    <name evidence="1" type="ORF">ODY93_13660</name>
</gene>
<evidence type="ECO:0000313" key="2">
    <source>
        <dbReference type="Proteomes" id="UP001159075"/>
    </source>
</evidence>
<dbReference type="EMBL" id="JAOTLW010000013">
    <property type="protein sequence ID" value="MDI5832621.1"/>
    <property type="molecule type" value="Genomic_DNA"/>
</dbReference>
<dbReference type="Proteomes" id="UP001159075">
    <property type="component" value="Unassembled WGS sequence"/>
</dbReference>
<accession>A0ABT6UE06</accession>
<reference evidence="1 2" key="1">
    <citation type="submission" date="2022-09" db="EMBL/GenBank/DDBJ databases">
        <title>The outer-membrane cytochrome OmcA is essential for infection of Shewanella oneidensis by a zebrafish-associated bacteriophage.</title>
        <authorList>
            <person name="Grenfell A.W."/>
            <person name="Intile P."/>
            <person name="Mcfarlane J."/>
            <person name="Leung D."/>
            <person name="Abdalla K."/>
            <person name="Wold M."/>
            <person name="Kees E."/>
            <person name="Gralnick J."/>
        </authorList>
    </citation>
    <scope>NUCLEOTIDE SEQUENCE [LARGE SCALE GENOMIC DNA]</scope>
    <source>
        <strain evidence="1 2">NF-5</strain>
    </source>
</reference>
<proteinExistence type="predicted"/>